<organism evidence="8 9">
    <name type="scientific">Halalkalibacillus sediminis</name>
    <dbReference type="NCBI Taxonomy" id="2018042"/>
    <lineage>
        <taxon>Bacteria</taxon>
        <taxon>Bacillati</taxon>
        <taxon>Bacillota</taxon>
        <taxon>Bacilli</taxon>
        <taxon>Bacillales</taxon>
        <taxon>Bacillaceae</taxon>
        <taxon>Halalkalibacillus</taxon>
    </lineage>
</organism>
<dbReference type="GO" id="GO:0030983">
    <property type="term" value="F:mismatched DNA binding"/>
    <property type="evidence" value="ECO:0007669"/>
    <property type="project" value="InterPro"/>
</dbReference>
<dbReference type="Proteomes" id="UP000243524">
    <property type="component" value="Unassembled WGS sequence"/>
</dbReference>
<evidence type="ECO:0000256" key="3">
    <source>
        <dbReference type="ARBA" id="ARBA00023204"/>
    </source>
</evidence>
<keyword evidence="3 4" id="KW-0234">DNA repair</keyword>
<dbReference type="EMBL" id="PJNH01000001">
    <property type="protein sequence ID" value="PKR78696.1"/>
    <property type="molecule type" value="Genomic_DNA"/>
</dbReference>
<dbReference type="SUPFAM" id="SSF55874">
    <property type="entry name" value="ATPase domain of HSP90 chaperone/DNA topoisomerase II/histidine kinase"/>
    <property type="match status" value="1"/>
</dbReference>
<dbReference type="InterPro" id="IPR002099">
    <property type="entry name" value="MutL/Mlh/PMS"/>
</dbReference>
<name>A0A2I0QWG7_9BACI</name>
<dbReference type="PROSITE" id="PS00058">
    <property type="entry name" value="DNA_MISMATCH_REPAIR_1"/>
    <property type="match status" value="1"/>
</dbReference>
<dbReference type="AlphaFoldDB" id="A0A2I0QWG7"/>
<accession>A0A2I0QWG7</accession>
<dbReference type="InterPro" id="IPR014790">
    <property type="entry name" value="MutL_C"/>
</dbReference>
<dbReference type="InterPro" id="IPR036890">
    <property type="entry name" value="HATPase_C_sf"/>
</dbReference>
<dbReference type="Pfam" id="PF08676">
    <property type="entry name" value="MutL_C"/>
    <property type="match status" value="1"/>
</dbReference>
<dbReference type="SUPFAM" id="SSF54211">
    <property type="entry name" value="Ribosomal protein S5 domain 2-like"/>
    <property type="match status" value="1"/>
</dbReference>
<evidence type="ECO:0000256" key="5">
    <source>
        <dbReference type="SAM" id="MobiDB-lite"/>
    </source>
</evidence>
<dbReference type="PANTHER" id="PTHR10073">
    <property type="entry name" value="DNA MISMATCH REPAIR PROTEIN MLH, PMS, MUTL"/>
    <property type="match status" value="1"/>
</dbReference>
<dbReference type="SMART" id="SM01340">
    <property type="entry name" value="DNA_mis_repair"/>
    <property type="match status" value="1"/>
</dbReference>
<dbReference type="InterPro" id="IPR020667">
    <property type="entry name" value="DNA_mismatch_repair_MutL"/>
</dbReference>
<dbReference type="InterPro" id="IPR013507">
    <property type="entry name" value="DNA_mismatch_S5_2-like"/>
</dbReference>
<dbReference type="Gene3D" id="3.30.1370.100">
    <property type="entry name" value="MutL, C-terminal domain, regulatory subdomain"/>
    <property type="match status" value="1"/>
</dbReference>
<dbReference type="RefSeq" id="WP_101330439.1">
    <property type="nucleotide sequence ID" value="NZ_PJNH01000001.1"/>
</dbReference>
<dbReference type="CDD" id="cd16926">
    <property type="entry name" value="HATPase_MutL-MLH-PMS-like"/>
    <property type="match status" value="1"/>
</dbReference>
<dbReference type="GO" id="GO:0006298">
    <property type="term" value="P:mismatch repair"/>
    <property type="evidence" value="ECO:0007669"/>
    <property type="project" value="UniProtKB-UniRule"/>
</dbReference>
<dbReference type="NCBIfam" id="TIGR00585">
    <property type="entry name" value="mutl"/>
    <property type="match status" value="1"/>
</dbReference>
<feature type="compositionally biased region" description="Polar residues" evidence="5">
    <location>
        <begin position="359"/>
        <end position="376"/>
    </location>
</feature>
<keyword evidence="2 4" id="KW-0227">DNA damage</keyword>
<dbReference type="InterPro" id="IPR038973">
    <property type="entry name" value="MutL/Mlh/Pms-like"/>
</dbReference>
<dbReference type="InterPro" id="IPR037198">
    <property type="entry name" value="MutL_C_sf"/>
</dbReference>
<feature type="domain" description="MutL C-terminal dimerisation" evidence="6">
    <location>
        <begin position="420"/>
        <end position="562"/>
    </location>
</feature>
<dbReference type="CDD" id="cd00782">
    <property type="entry name" value="MutL_Trans"/>
    <property type="match status" value="1"/>
</dbReference>
<protein>
    <recommendedName>
        <fullName evidence="4">DNA mismatch repair protein MutL</fullName>
    </recommendedName>
</protein>
<dbReference type="Gene3D" id="3.30.230.10">
    <property type="match status" value="1"/>
</dbReference>
<dbReference type="OrthoDB" id="9763467at2"/>
<evidence type="ECO:0000259" key="7">
    <source>
        <dbReference type="SMART" id="SM01340"/>
    </source>
</evidence>
<dbReference type="Gene3D" id="3.30.565.10">
    <property type="entry name" value="Histidine kinase-like ATPase, C-terminal domain"/>
    <property type="match status" value="1"/>
</dbReference>
<dbReference type="FunFam" id="3.30.1370.100:FF:000004">
    <property type="entry name" value="DNA mismatch repair endonuclease MutL"/>
    <property type="match status" value="1"/>
</dbReference>
<dbReference type="InterPro" id="IPR042120">
    <property type="entry name" value="MutL_C_dimsub"/>
</dbReference>
<dbReference type="PANTHER" id="PTHR10073:SF12">
    <property type="entry name" value="DNA MISMATCH REPAIR PROTEIN MLH1"/>
    <property type="match status" value="1"/>
</dbReference>
<dbReference type="InterPro" id="IPR014762">
    <property type="entry name" value="DNA_mismatch_repair_CS"/>
</dbReference>
<sequence>MGRIVQLPDDLSNKIAAGEVVERPASVIKELLENSIDAGSKRIKIELEEAGLRSIKVVDDGEGIAPDDTERAFFRHATSKILDEYELFRVKTLGFRGEALASIAAVSQLTLRTSTGEEAGTEIVVHGGEIKEKQASTKRRGTEILVENLFFNTPARLKYLKTIHTELGHITDIINRMAMSHPTIRFECVHNGKRMFLTPGDGELLHVIQQIYGRSVAQNMYKLSEDSLDYNVEGYISKPELTRANRNYISLIVNGRFIKNPVINRAILDGYHTFLPIGRYPLVVLQIEMDPYLVDVNVHPAKTEVRFSKEKELFNIIKDAVYQLLHGQRLIPSGQKKEKQPSTQTELSFDLQAPKKQVNDQTFSSDSFDSPVQNNQPHIRETLDFDKGEEEHQQSVAPNPFQTSEVEDHESYKRMPTLYPIGQLHGTYILAQNDEGLYMIDQHAAQERIKYEYYKEKLGNPERETQELSVPITFEFTAREVIAIEENREQLEDVGLFLEPFGDQSYIVRSHPSWFPNGEEESIIRDMVDELITDQTISVDKIREEAAILMSCKRSIKANHYLNHQEMDYLLKELQTCTDPFTCPHGRPIVIHFSEYELQKMFKRIM</sequence>
<evidence type="ECO:0000256" key="1">
    <source>
        <dbReference type="ARBA" id="ARBA00006082"/>
    </source>
</evidence>
<gene>
    <name evidence="4" type="primary">mutL</name>
    <name evidence="8" type="ORF">CEY16_02770</name>
</gene>
<reference evidence="8 9" key="1">
    <citation type="submission" date="2017-06" db="EMBL/GenBank/DDBJ databases">
        <title>the draft geome sequence of Illustriluteabacillus marina B3227.</title>
        <authorList>
            <person name="He R.-H."/>
            <person name="Du Z.-J."/>
        </authorList>
    </citation>
    <scope>NUCLEOTIDE SEQUENCE [LARGE SCALE GENOMIC DNA]</scope>
    <source>
        <strain evidence="8 9">B3227</strain>
    </source>
</reference>
<dbReference type="Pfam" id="PF13589">
    <property type="entry name" value="HATPase_c_3"/>
    <property type="match status" value="1"/>
</dbReference>
<dbReference type="SMART" id="SM00853">
    <property type="entry name" value="MutL_C"/>
    <property type="match status" value="1"/>
</dbReference>
<keyword evidence="9" id="KW-1185">Reference proteome</keyword>
<dbReference type="GO" id="GO:0005524">
    <property type="term" value="F:ATP binding"/>
    <property type="evidence" value="ECO:0007669"/>
    <property type="project" value="InterPro"/>
</dbReference>
<feature type="domain" description="DNA mismatch repair protein S5" evidence="7">
    <location>
        <begin position="208"/>
        <end position="326"/>
    </location>
</feature>
<comment type="function">
    <text evidence="4">This protein is involved in the repair of mismatches in DNA. It is required for dam-dependent methyl-directed DNA mismatch repair. May act as a 'molecular matchmaker', a protein that promotes the formation of a stable complex between two or more DNA-binding proteins in an ATP-dependent manner without itself being part of a final effector complex.</text>
</comment>
<evidence type="ECO:0000313" key="9">
    <source>
        <dbReference type="Proteomes" id="UP000243524"/>
    </source>
</evidence>
<dbReference type="GO" id="GO:0032300">
    <property type="term" value="C:mismatch repair complex"/>
    <property type="evidence" value="ECO:0007669"/>
    <property type="project" value="InterPro"/>
</dbReference>
<comment type="similarity">
    <text evidence="1 4">Belongs to the DNA mismatch repair MutL/HexB family.</text>
</comment>
<dbReference type="InterPro" id="IPR020568">
    <property type="entry name" value="Ribosomal_Su5_D2-typ_SF"/>
</dbReference>
<dbReference type="GO" id="GO:0016887">
    <property type="term" value="F:ATP hydrolysis activity"/>
    <property type="evidence" value="ECO:0007669"/>
    <property type="project" value="InterPro"/>
</dbReference>
<dbReference type="InterPro" id="IPR042121">
    <property type="entry name" value="MutL_C_regsub"/>
</dbReference>
<dbReference type="Pfam" id="PF01119">
    <property type="entry name" value="DNA_mis_repair"/>
    <property type="match status" value="1"/>
</dbReference>
<dbReference type="GO" id="GO:0140664">
    <property type="term" value="F:ATP-dependent DNA damage sensor activity"/>
    <property type="evidence" value="ECO:0007669"/>
    <property type="project" value="InterPro"/>
</dbReference>
<evidence type="ECO:0000259" key="6">
    <source>
        <dbReference type="SMART" id="SM00853"/>
    </source>
</evidence>
<dbReference type="InterPro" id="IPR014721">
    <property type="entry name" value="Ribsml_uS5_D2-typ_fold_subgr"/>
</dbReference>
<dbReference type="SUPFAM" id="SSF118116">
    <property type="entry name" value="DNA mismatch repair protein MutL"/>
    <property type="match status" value="1"/>
</dbReference>
<dbReference type="FunFam" id="3.30.565.10:FF:000003">
    <property type="entry name" value="DNA mismatch repair endonuclease MutL"/>
    <property type="match status" value="1"/>
</dbReference>
<evidence type="ECO:0000256" key="2">
    <source>
        <dbReference type="ARBA" id="ARBA00022763"/>
    </source>
</evidence>
<evidence type="ECO:0000313" key="8">
    <source>
        <dbReference type="EMBL" id="PKR78696.1"/>
    </source>
</evidence>
<feature type="region of interest" description="Disordered" evidence="5">
    <location>
        <begin position="332"/>
        <end position="376"/>
    </location>
</feature>
<dbReference type="Gene3D" id="3.30.1540.20">
    <property type="entry name" value="MutL, C-terminal domain, dimerisation subdomain"/>
    <property type="match status" value="1"/>
</dbReference>
<dbReference type="HAMAP" id="MF_00149">
    <property type="entry name" value="DNA_mis_repair"/>
    <property type="match status" value="1"/>
</dbReference>
<proteinExistence type="inferred from homology"/>
<evidence type="ECO:0000256" key="4">
    <source>
        <dbReference type="HAMAP-Rule" id="MF_00149"/>
    </source>
</evidence>
<comment type="caution">
    <text evidence="8">The sequence shown here is derived from an EMBL/GenBank/DDBJ whole genome shotgun (WGS) entry which is preliminary data.</text>
</comment>